<evidence type="ECO:0000256" key="1">
    <source>
        <dbReference type="SAM" id="MobiDB-lite"/>
    </source>
</evidence>
<keyword evidence="2" id="KW-0675">Receptor</keyword>
<protein>
    <submittedName>
        <fullName evidence="2">Gamma-aminobutyric acid type B receptor subunit 1</fullName>
    </submittedName>
</protein>
<accession>A0ABQ8L5U6</accession>
<dbReference type="Proteomes" id="UP000830375">
    <property type="component" value="Unassembled WGS sequence"/>
</dbReference>
<evidence type="ECO:0000313" key="3">
    <source>
        <dbReference type="Proteomes" id="UP000830375"/>
    </source>
</evidence>
<name>A0ABQ8L5U6_LABRO</name>
<comment type="caution">
    <text evidence="2">The sequence shown here is derived from an EMBL/GenBank/DDBJ whole genome shotgun (WGS) entry which is preliminary data.</text>
</comment>
<gene>
    <name evidence="2" type="ORF">H4Q32_024558</name>
</gene>
<sequence length="121" mass="13769">MQQLDHIKEESDSVKEELKHAYELRPKQTRTRRAPNSPPQNRTGSPLRDLPQASPRPSHGMDLEDLDKLARNIIKFNPNMPGGQAPQAYLKEFADPELERGLVAALETKQGRHKTPQAYYS</sequence>
<organism evidence="2 3">
    <name type="scientific">Labeo rohita</name>
    <name type="common">Indian major carp</name>
    <name type="synonym">Cyprinus rohita</name>
    <dbReference type="NCBI Taxonomy" id="84645"/>
    <lineage>
        <taxon>Eukaryota</taxon>
        <taxon>Metazoa</taxon>
        <taxon>Chordata</taxon>
        <taxon>Craniata</taxon>
        <taxon>Vertebrata</taxon>
        <taxon>Euteleostomi</taxon>
        <taxon>Actinopterygii</taxon>
        <taxon>Neopterygii</taxon>
        <taxon>Teleostei</taxon>
        <taxon>Ostariophysi</taxon>
        <taxon>Cypriniformes</taxon>
        <taxon>Cyprinidae</taxon>
        <taxon>Labeoninae</taxon>
        <taxon>Labeonini</taxon>
        <taxon>Labeo</taxon>
    </lineage>
</organism>
<proteinExistence type="predicted"/>
<reference evidence="2 3" key="1">
    <citation type="submission" date="2022-01" db="EMBL/GenBank/DDBJ databases">
        <title>A high-quality chromosome-level genome assembly of rohu carp, Labeo rohita.</title>
        <authorList>
            <person name="Arick M.A. II"/>
            <person name="Hsu C.-Y."/>
            <person name="Magbanua Z."/>
            <person name="Pechanova O."/>
            <person name="Grover C."/>
            <person name="Miller E."/>
            <person name="Thrash A."/>
            <person name="Ezzel L."/>
            <person name="Alam S."/>
            <person name="Benzie J."/>
            <person name="Hamilton M."/>
            <person name="Karsi A."/>
            <person name="Lawrence M.L."/>
            <person name="Peterson D.G."/>
        </authorList>
    </citation>
    <scope>NUCLEOTIDE SEQUENCE [LARGE SCALE GENOMIC DNA]</scope>
    <source>
        <strain evidence="3">BAU-BD-2019</strain>
        <tissue evidence="2">Blood</tissue>
    </source>
</reference>
<evidence type="ECO:0000313" key="2">
    <source>
        <dbReference type="EMBL" id="KAI2646085.1"/>
    </source>
</evidence>
<feature type="region of interest" description="Disordered" evidence="1">
    <location>
        <begin position="1"/>
        <end position="62"/>
    </location>
</feature>
<feature type="compositionally biased region" description="Basic and acidic residues" evidence="1">
    <location>
        <begin position="1"/>
        <end position="26"/>
    </location>
</feature>
<dbReference type="EMBL" id="JACTAM010001975">
    <property type="protein sequence ID" value="KAI2646085.1"/>
    <property type="molecule type" value="Genomic_DNA"/>
</dbReference>
<keyword evidence="3" id="KW-1185">Reference proteome</keyword>